<name>A0A0D3FCY7_9ORYZ</name>
<evidence type="ECO:0000256" key="1">
    <source>
        <dbReference type="SAM" id="MobiDB-lite"/>
    </source>
</evidence>
<dbReference type="Gramene" id="OBART03G01130.1">
    <property type="protein sequence ID" value="OBART03G01130.1"/>
    <property type="gene ID" value="OBART03G01130"/>
</dbReference>
<organism evidence="2">
    <name type="scientific">Oryza barthii</name>
    <dbReference type="NCBI Taxonomy" id="65489"/>
    <lineage>
        <taxon>Eukaryota</taxon>
        <taxon>Viridiplantae</taxon>
        <taxon>Streptophyta</taxon>
        <taxon>Embryophyta</taxon>
        <taxon>Tracheophyta</taxon>
        <taxon>Spermatophyta</taxon>
        <taxon>Magnoliopsida</taxon>
        <taxon>Liliopsida</taxon>
        <taxon>Poales</taxon>
        <taxon>Poaceae</taxon>
        <taxon>BOP clade</taxon>
        <taxon>Oryzoideae</taxon>
        <taxon>Oryzeae</taxon>
        <taxon>Oryzinae</taxon>
        <taxon>Oryza</taxon>
    </lineage>
</organism>
<dbReference type="Proteomes" id="UP000026960">
    <property type="component" value="Chromosome 3"/>
</dbReference>
<feature type="compositionally biased region" description="Polar residues" evidence="1">
    <location>
        <begin position="1"/>
        <end position="13"/>
    </location>
</feature>
<accession>A0A0D3FCY7</accession>
<proteinExistence type="predicted"/>
<sequence length="91" mass="10334">MPSTLLCSATSHDSNAEKSSEVAIPPSTRPIMRILYSGECLGKREMRKMETNVVIWDKYMAIGDEIVQATLLGAYRMIPREVEWIMTRSQL</sequence>
<feature type="region of interest" description="Disordered" evidence="1">
    <location>
        <begin position="1"/>
        <end position="22"/>
    </location>
</feature>
<protein>
    <submittedName>
        <fullName evidence="2">Uncharacterized protein</fullName>
    </submittedName>
</protein>
<evidence type="ECO:0000313" key="3">
    <source>
        <dbReference type="Proteomes" id="UP000026960"/>
    </source>
</evidence>
<dbReference type="EnsemblPlants" id="OBART03G01130.1">
    <property type="protein sequence ID" value="OBART03G01130.1"/>
    <property type="gene ID" value="OBART03G01130"/>
</dbReference>
<reference evidence="2" key="2">
    <citation type="submission" date="2015-03" db="UniProtKB">
        <authorList>
            <consortium name="EnsemblPlants"/>
        </authorList>
    </citation>
    <scope>IDENTIFICATION</scope>
</reference>
<keyword evidence="3" id="KW-1185">Reference proteome</keyword>
<dbReference type="HOGENOM" id="CLU_2430555_0_0_1"/>
<evidence type="ECO:0000313" key="2">
    <source>
        <dbReference type="EnsemblPlants" id="OBART03G01130.1"/>
    </source>
</evidence>
<dbReference type="PaxDb" id="65489-OBART03G01130.1"/>
<dbReference type="AlphaFoldDB" id="A0A0D3FCY7"/>
<reference evidence="2" key="1">
    <citation type="journal article" date="2009" name="Rice">
        <title>De Novo Next Generation Sequencing of Plant Genomes.</title>
        <authorList>
            <person name="Rounsley S."/>
            <person name="Marri P.R."/>
            <person name="Yu Y."/>
            <person name="He R."/>
            <person name="Sisneros N."/>
            <person name="Goicoechea J.L."/>
            <person name="Lee S.J."/>
            <person name="Angelova A."/>
            <person name="Kudrna D."/>
            <person name="Luo M."/>
            <person name="Affourtit J."/>
            <person name="Desany B."/>
            <person name="Knight J."/>
            <person name="Niazi F."/>
            <person name="Egholm M."/>
            <person name="Wing R.A."/>
        </authorList>
    </citation>
    <scope>NUCLEOTIDE SEQUENCE [LARGE SCALE GENOMIC DNA]</scope>
    <source>
        <strain evidence="2">cv. IRGC 105608</strain>
    </source>
</reference>